<evidence type="ECO:0000313" key="2">
    <source>
        <dbReference type="Proteomes" id="UP000236333"/>
    </source>
</evidence>
<dbReference type="OrthoDB" id="952271at2759"/>
<evidence type="ECO:0000313" key="1">
    <source>
        <dbReference type="EMBL" id="PNH02285.1"/>
    </source>
</evidence>
<comment type="caution">
    <text evidence="1">The sequence shown here is derived from an EMBL/GenBank/DDBJ whole genome shotgun (WGS) entry which is preliminary data.</text>
</comment>
<proteinExistence type="predicted"/>
<protein>
    <submittedName>
        <fullName evidence="1">Uncharacterized protein</fullName>
    </submittedName>
</protein>
<keyword evidence="2" id="KW-1185">Reference proteome</keyword>
<feature type="non-terminal residue" evidence="1">
    <location>
        <position position="1"/>
    </location>
</feature>
<dbReference type="EMBL" id="PGGS01000685">
    <property type="protein sequence ID" value="PNH02285.1"/>
    <property type="molecule type" value="Genomic_DNA"/>
</dbReference>
<gene>
    <name evidence="1" type="ORF">TSOC_011760</name>
</gene>
<dbReference type="AlphaFoldDB" id="A0A2J7ZPU0"/>
<sequence length="92" mass="9149">DLVAFYEQHAVPSNATACVLCCEVWGAGAADAPPLAPAPPAEAAVDAAAAAWQHVGPEDLGALHRALPHYCHSATLGVMRPLGAAAAQGGGQ</sequence>
<organism evidence="1 2">
    <name type="scientific">Tetrabaena socialis</name>
    <dbReference type="NCBI Taxonomy" id="47790"/>
    <lineage>
        <taxon>Eukaryota</taxon>
        <taxon>Viridiplantae</taxon>
        <taxon>Chlorophyta</taxon>
        <taxon>core chlorophytes</taxon>
        <taxon>Chlorophyceae</taxon>
        <taxon>CS clade</taxon>
        <taxon>Chlamydomonadales</taxon>
        <taxon>Tetrabaenaceae</taxon>
        <taxon>Tetrabaena</taxon>
    </lineage>
</organism>
<accession>A0A2J7ZPU0</accession>
<reference evidence="1 2" key="1">
    <citation type="journal article" date="2017" name="Mol. Biol. Evol.">
        <title>The 4-celled Tetrabaena socialis nuclear genome reveals the essential components for genetic control of cell number at the origin of multicellularity in the volvocine lineage.</title>
        <authorList>
            <person name="Featherston J."/>
            <person name="Arakaki Y."/>
            <person name="Hanschen E.R."/>
            <person name="Ferris P.J."/>
            <person name="Michod R.E."/>
            <person name="Olson B.J.S.C."/>
            <person name="Nozaki H."/>
            <person name="Durand P.M."/>
        </authorList>
    </citation>
    <scope>NUCLEOTIDE SEQUENCE [LARGE SCALE GENOMIC DNA]</scope>
    <source>
        <strain evidence="1 2">NIES-571</strain>
    </source>
</reference>
<dbReference type="Proteomes" id="UP000236333">
    <property type="component" value="Unassembled WGS sequence"/>
</dbReference>
<name>A0A2J7ZPU0_9CHLO</name>